<evidence type="ECO:0000256" key="2">
    <source>
        <dbReference type="SAM" id="Phobius"/>
    </source>
</evidence>
<accession>A0A427XD42</accession>
<reference evidence="3 4" key="1">
    <citation type="submission" date="2018-11" db="EMBL/GenBank/DDBJ databases">
        <title>Genome sequence of Apiotrichum porosum DSM 27194.</title>
        <authorList>
            <person name="Aliyu H."/>
            <person name="Gorte O."/>
            <person name="Ochsenreither K."/>
        </authorList>
    </citation>
    <scope>NUCLEOTIDE SEQUENCE [LARGE SCALE GENOMIC DNA]</scope>
    <source>
        <strain evidence="3 4">DSM 27194</strain>
    </source>
</reference>
<evidence type="ECO:0000313" key="4">
    <source>
        <dbReference type="Proteomes" id="UP000279236"/>
    </source>
</evidence>
<feature type="transmembrane region" description="Helical" evidence="2">
    <location>
        <begin position="12"/>
        <end position="35"/>
    </location>
</feature>
<sequence>MPSSLTNIFINLAILGFLACWAQYTGILPIFTMLYRKAQAATLEQLLTFRKKAHKHDIITPTPTTVDSDSASVSSTSSTSSTSTTSTTSTEPSYNPSRDPANRISDAERATLEALAILIPKLSRKDKSNLRRRNRWLDMTARKYGRKAYWVGTYDQLCVAAEFVPQLTMTEAEFERSQAFWNKHFAEEQAKREAKSRKFAFKSLVDRWHSNW</sequence>
<keyword evidence="4" id="KW-1185">Reference proteome</keyword>
<gene>
    <name evidence="3" type="ORF">EHS24_005353</name>
</gene>
<feature type="compositionally biased region" description="Low complexity" evidence="1">
    <location>
        <begin position="60"/>
        <end position="90"/>
    </location>
</feature>
<dbReference type="GeneID" id="39589896"/>
<dbReference type="RefSeq" id="XP_028471922.1">
    <property type="nucleotide sequence ID" value="XM_028620880.1"/>
</dbReference>
<keyword evidence="2" id="KW-0812">Transmembrane</keyword>
<proteinExistence type="predicted"/>
<keyword evidence="2" id="KW-1133">Transmembrane helix</keyword>
<dbReference type="AlphaFoldDB" id="A0A427XD42"/>
<evidence type="ECO:0000256" key="1">
    <source>
        <dbReference type="SAM" id="MobiDB-lite"/>
    </source>
</evidence>
<protein>
    <submittedName>
        <fullName evidence="3">Uncharacterized protein</fullName>
    </submittedName>
</protein>
<evidence type="ECO:0000313" key="3">
    <source>
        <dbReference type="EMBL" id="RSH76775.1"/>
    </source>
</evidence>
<comment type="caution">
    <text evidence="3">The sequence shown here is derived from an EMBL/GenBank/DDBJ whole genome shotgun (WGS) entry which is preliminary data.</text>
</comment>
<keyword evidence="2" id="KW-0472">Membrane</keyword>
<dbReference type="EMBL" id="RSCE01000021">
    <property type="protein sequence ID" value="RSH76775.1"/>
    <property type="molecule type" value="Genomic_DNA"/>
</dbReference>
<feature type="region of interest" description="Disordered" evidence="1">
    <location>
        <begin position="59"/>
        <end position="102"/>
    </location>
</feature>
<organism evidence="3 4">
    <name type="scientific">Apiotrichum porosum</name>
    <dbReference type="NCBI Taxonomy" id="105984"/>
    <lineage>
        <taxon>Eukaryota</taxon>
        <taxon>Fungi</taxon>
        <taxon>Dikarya</taxon>
        <taxon>Basidiomycota</taxon>
        <taxon>Agaricomycotina</taxon>
        <taxon>Tremellomycetes</taxon>
        <taxon>Trichosporonales</taxon>
        <taxon>Trichosporonaceae</taxon>
        <taxon>Apiotrichum</taxon>
    </lineage>
</organism>
<name>A0A427XD42_9TREE</name>
<dbReference type="Proteomes" id="UP000279236">
    <property type="component" value="Unassembled WGS sequence"/>
</dbReference>